<evidence type="ECO:0000256" key="6">
    <source>
        <dbReference type="ARBA" id="ARBA00037164"/>
    </source>
</evidence>
<feature type="domain" description="HTH LytTR-type" evidence="9">
    <location>
        <begin position="136"/>
        <end position="233"/>
    </location>
</feature>
<name>A0A0H3N3N8_CLODC</name>
<reference evidence="10 11" key="1">
    <citation type="journal article" date="2009" name="Genome Biol.">
        <title>Comparative genome and phenotypic analysis of Clostridium difficile 027 strains provides insight into the evolution of a hypervirulent bacterium.</title>
        <authorList>
            <person name="Stabler R.A."/>
            <person name="He M."/>
            <person name="Dawson L."/>
            <person name="Martin M."/>
            <person name="Valiente E."/>
            <person name="Corton C."/>
            <person name="Lawley T.D."/>
            <person name="Sebaihia M."/>
            <person name="Quail M.A."/>
            <person name="Rose G."/>
            <person name="Gerding D.N."/>
            <person name="Gibert M."/>
            <person name="Popoff M.R."/>
            <person name="Parkhill J."/>
            <person name="Dougan G."/>
            <person name="Wren B.W."/>
        </authorList>
    </citation>
    <scope>NUCLEOTIDE SEQUENCE [LARGE SCALE GENOMIC DNA]</scope>
    <source>
        <strain evidence="10 11">CD196</strain>
    </source>
</reference>
<gene>
    <name evidence="10" type="ordered locus">CD196_0358</name>
</gene>
<dbReference type="PANTHER" id="PTHR37299:SF3">
    <property type="entry name" value="STAGE 0 SPORULATION PROTEIN A HOMOLOG"/>
    <property type="match status" value="1"/>
</dbReference>
<evidence type="ECO:0000256" key="4">
    <source>
        <dbReference type="ARBA" id="ARBA00023159"/>
    </source>
</evidence>
<evidence type="ECO:0000256" key="5">
    <source>
        <dbReference type="ARBA" id="ARBA00024867"/>
    </source>
</evidence>
<dbReference type="InterPro" id="IPR046947">
    <property type="entry name" value="LytR-like"/>
</dbReference>
<dbReference type="RefSeq" id="WP_009888197.1">
    <property type="nucleotide sequence ID" value="NC_013315.1"/>
</dbReference>
<organism evidence="10 11">
    <name type="scientific">Clostridioides difficile (strain CD196)</name>
    <name type="common">Peptoclostridium difficile</name>
    <dbReference type="NCBI Taxonomy" id="645462"/>
    <lineage>
        <taxon>Bacteria</taxon>
        <taxon>Bacillati</taxon>
        <taxon>Bacillota</taxon>
        <taxon>Clostridia</taxon>
        <taxon>Peptostreptococcales</taxon>
        <taxon>Peptostreptococcaceae</taxon>
        <taxon>Clostridioides</taxon>
    </lineage>
</organism>
<dbReference type="HOGENOM" id="CLU_000445_14_1_9"/>
<dbReference type="Gene3D" id="3.40.50.2300">
    <property type="match status" value="1"/>
</dbReference>
<evidence type="ECO:0000256" key="3">
    <source>
        <dbReference type="ARBA" id="ARBA00023012"/>
    </source>
</evidence>
<dbReference type="SMART" id="SM00448">
    <property type="entry name" value="REC"/>
    <property type="match status" value="1"/>
</dbReference>
<evidence type="ECO:0000259" key="8">
    <source>
        <dbReference type="PROSITE" id="PS50110"/>
    </source>
</evidence>
<evidence type="ECO:0000256" key="7">
    <source>
        <dbReference type="PROSITE-ProRule" id="PRU00169"/>
    </source>
</evidence>
<dbReference type="Pfam" id="PF04397">
    <property type="entry name" value="LytTR"/>
    <property type="match status" value="1"/>
</dbReference>
<feature type="domain" description="Response regulatory" evidence="8">
    <location>
        <begin position="3"/>
        <end position="117"/>
    </location>
</feature>
<dbReference type="GO" id="GO:0000156">
    <property type="term" value="F:phosphorelay response regulator activity"/>
    <property type="evidence" value="ECO:0007669"/>
    <property type="project" value="InterPro"/>
</dbReference>
<dbReference type="Gene3D" id="2.40.50.1020">
    <property type="entry name" value="LytTr DNA-binding domain"/>
    <property type="match status" value="1"/>
</dbReference>
<dbReference type="InterPro" id="IPR001789">
    <property type="entry name" value="Sig_transdc_resp-reg_receiver"/>
</dbReference>
<dbReference type="SUPFAM" id="SSF52172">
    <property type="entry name" value="CheY-like"/>
    <property type="match status" value="1"/>
</dbReference>
<accession>A0A0H3N3N8</accession>
<keyword evidence="2" id="KW-0963">Cytoplasm</keyword>
<dbReference type="GO" id="GO:0003677">
    <property type="term" value="F:DNA binding"/>
    <property type="evidence" value="ECO:0007669"/>
    <property type="project" value="InterPro"/>
</dbReference>
<sequence>MIKVLICDDDKIVRDDIANIVKESGYVDYVKKVKDGIEAIEFIKSEKIDLLIIDIDMPYKNGIDSAKEILSIDKDIHIVFVTGFADYSLESFKVHPIDFIVKPFKKEKILDSINIAIDHINSHKIAKNNFIEDTLFVYKIRKQIHMINFDDIVMFEKNSRAINLYTRDEDTIKFYENFDDLKKRLPPNFFMTHRQYIVNLRLIHKVIPINKSSLEIKFINFQESATLNKSLEKDFLYRFYRVKRF</sequence>
<dbReference type="AlphaFoldDB" id="A0A0H3N3N8"/>
<evidence type="ECO:0000256" key="1">
    <source>
        <dbReference type="ARBA" id="ARBA00018672"/>
    </source>
</evidence>
<keyword evidence="3" id="KW-0902">Two-component regulatory system</keyword>
<dbReference type="PANTHER" id="PTHR37299">
    <property type="entry name" value="TRANSCRIPTIONAL REGULATOR-RELATED"/>
    <property type="match status" value="1"/>
</dbReference>
<dbReference type="SMART" id="SM00850">
    <property type="entry name" value="LytTR"/>
    <property type="match status" value="1"/>
</dbReference>
<proteinExistence type="predicted"/>
<evidence type="ECO:0000313" key="10">
    <source>
        <dbReference type="EMBL" id="CBA60705.1"/>
    </source>
</evidence>
<dbReference type="KEGG" id="cdc:CD196_0358"/>
<evidence type="ECO:0000256" key="2">
    <source>
        <dbReference type="ARBA" id="ARBA00022490"/>
    </source>
</evidence>
<comment type="function">
    <text evidence="6">Required for high-level post-exponential phase expression of a series of secreted proteins.</text>
</comment>
<comment type="function">
    <text evidence="5">May play the central regulatory role in sporulation. It may be an element of the effector pathway responsible for the activation of sporulation genes in response to nutritional stress. Spo0A may act in concert with spo0H (a sigma factor) to control the expression of some genes that are critical to the sporulation process.</text>
</comment>
<dbReference type="InterPro" id="IPR007492">
    <property type="entry name" value="LytTR_DNA-bd_dom"/>
</dbReference>
<dbReference type="InterPro" id="IPR011006">
    <property type="entry name" value="CheY-like_superfamily"/>
</dbReference>
<evidence type="ECO:0000259" key="9">
    <source>
        <dbReference type="PROSITE" id="PS50930"/>
    </source>
</evidence>
<keyword evidence="7" id="KW-0597">Phosphoprotein</keyword>
<protein>
    <recommendedName>
        <fullName evidence="1">Stage 0 sporulation protein A homolog</fullName>
    </recommendedName>
</protein>
<keyword evidence="4" id="KW-0010">Activator</keyword>
<dbReference type="EMBL" id="FN538970">
    <property type="protein sequence ID" value="CBA60705.1"/>
    <property type="molecule type" value="Genomic_DNA"/>
</dbReference>
<dbReference type="Pfam" id="PF00072">
    <property type="entry name" value="Response_reg"/>
    <property type="match status" value="1"/>
</dbReference>
<evidence type="ECO:0000313" key="11">
    <source>
        <dbReference type="Proteomes" id="UP000002068"/>
    </source>
</evidence>
<feature type="modified residue" description="4-aspartylphosphate" evidence="7">
    <location>
        <position position="54"/>
    </location>
</feature>
<dbReference type="PROSITE" id="PS50110">
    <property type="entry name" value="RESPONSE_REGULATORY"/>
    <property type="match status" value="1"/>
</dbReference>
<dbReference type="PROSITE" id="PS50930">
    <property type="entry name" value="HTH_LYTTR"/>
    <property type="match status" value="1"/>
</dbReference>
<dbReference type="Proteomes" id="UP000002068">
    <property type="component" value="Chromosome"/>
</dbReference>